<organism evidence="2 3">
    <name type="scientific">Champsocephalus gunnari</name>
    <name type="common">Mackerel icefish</name>
    <dbReference type="NCBI Taxonomy" id="52237"/>
    <lineage>
        <taxon>Eukaryota</taxon>
        <taxon>Metazoa</taxon>
        <taxon>Chordata</taxon>
        <taxon>Craniata</taxon>
        <taxon>Vertebrata</taxon>
        <taxon>Euteleostomi</taxon>
        <taxon>Actinopterygii</taxon>
        <taxon>Neopterygii</taxon>
        <taxon>Teleostei</taxon>
        <taxon>Neoteleostei</taxon>
        <taxon>Acanthomorphata</taxon>
        <taxon>Eupercaria</taxon>
        <taxon>Perciformes</taxon>
        <taxon>Notothenioidei</taxon>
        <taxon>Channichthyidae</taxon>
        <taxon>Champsocephalus</taxon>
    </lineage>
</organism>
<evidence type="ECO:0000256" key="1">
    <source>
        <dbReference type="SAM" id="MobiDB-lite"/>
    </source>
</evidence>
<proteinExistence type="predicted"/>
<evidence type="ECO:0000313" key="3">
    <source>
        <dbReference type="Proteomes" id="UP001331515"/>
    </source>
</evidence>
<dbReference type="EMBL" id="JAURVH010001517">
    <property type="protein sequence ID" value="KAK5929697.1"/>
    <property type="molecule type" value="Genomic_DNA"/>
</dbReference>
<name>A0AAN8DUU0_CHAGU</name>
<reference evidence="2 3" key="1">
    <citation type="journal article" date="2023" name="Mol. Biol. Evol.">
        <title>Genomics of Secondarily Temperate Adaptation in the Only Non-Antarctic Icefish.</title>
        <authorList>
            <person name="Rivera-Colon A.G."/>
            <person name="Rayamajhi N."/>
            <person name="Minhas B.F."/>
            <person name="Madrigal G."/>
            <person name="Bilyk K.T."/>
            <person name="Yoon V."/>
            <person name="Hune M."/>
            <person name="Gregory S."/>
            <person name="Cheng C.H.C."/>
            <person name="Catchen J.M."/>
        </authorList>
    </citation>
    <scope>NUCLEOTIDE SEQUENCE [LARGE SCALE GENOMIC DNA]</scope>
    <source>
        <tissue evidence="2">White muscle</tissue>
    </source>
</reference>
<dbReference type="Proteomes" id="UP001331515">
    <property type="component" value="Unassembled WGS sequence"/>
</dbReference>
<protein>
    <submittedName>
        <fullName evidence="2">Uncharacterized protein</fullName>
    </submittedName>
</protein>
<accession>A0AAN8DUU0</accession>
<sequence>MAVTNTFAVYELGDNDNSENYTDYVYDNKPMVCDDDGIGLRVFHAVFQPVLYSLIFPAGCSRKWPDDNHPPATLAPPAHHRDLPAAPGPV</sequence>
<keyword evidence="3" id="KW-1185">Reference proteome</keyword>
<evidence type="ECO:0000313" key="2">
    <source>
        <dbReference type="EMBL" id="KAK5929697.1"/>
    </source>
</evidence>
<comment type="caution">
    <text evidence="2">The sequence shown here is derived from an EMBL/GenBank/DDBJ whole genome shotgun (WGS) entry which is preliminary data.</text>
</comment>
<dbReference type="AlphaFoldDB" id="A0AAN8DUU0"/>
<gene>
    <name evidence="2" type="ORF">CgunFtcFv8_010914</name>
</gene>
<feature type="region of interest" description="Disordered" evidence="1">
    <location>
        <begin position="66"/>
        <end position="90"/>
    </location>
</feature>